<dbReference type="InterPro" id="IPR050688">
    <property type="entry name" value="Zinc_finger/UBP_domain"/>
</dbReference>
<dbReference type="PANTHER" id="PTHR24403">
    <property type="entry name" value="ZINC FINGER PROTEIN"/>
    <property type="match status" value="1"/>
</dbReference>
<dbReference type="PANTHER" id="PTHR24403:SF67">
    <property type="entry name" value="FI01116P-RELATED"/>
    <property type="match status" value="1"/>
</dbReference>
<dbReference type="Gene3D" id="3.30.160.60">
    <property type="entry name" value="Classic Zinc Finger"/>
    <property type="match status" value="1"/>
</dbReference>
<dbReference type="EnsemblMetazoa" id="XM_019909028.1">
    <property type="protein sequence ID" value="XP_019764587.1"/>
    <property type="gene ID" value="LOC109540602"/>
</dbReference>
<feature type="region of interest" description="Disordered" evidence="5">
    <location>
        <begin position="1"/>
        <end position="36"/>
    </location>
</feature>
<dbReference type="Proteomes" id="UP000019118">
    <property type="component" value="Unassembled WGS sequence"/>
</dbReference>
<keyword evidence="4" id="KW-0862">Zinc</keyword>
<name>A0AAR5PU91_DENPD</name>
<keyword evidence="1" id="KW-0479">Metal-binding</keyword>
<evidence type="ECO:0000259" key="6">
    <source>
        <dbReference type="PROSITE" id="PS00028"/>
    </source>
</evidence>
<feature type="compositionally biased region" description="Basic residues" evidence="5">
    <location>
        <begin position="22"/>
        <end position="32"/>
    </location>
</feature>
<feature type="domain" description="C2H2-type" evidence="6">
    <location>
        <begin position="574"/>
        <end position="594"/>
    </location>
</feature>
<accession>A0AAR5PU91</accession>
<dbReference type="PROSITE" id="PS00028">
    <property type="entry name" value="ZINC_FINGER_C2H2_1"/>
    <property type="match status" value="1"/>
</dbReference>
<evidence type="ECO:0000256" key="2">
    <source>
        <dbReference type="ARBA" id="ARBA00022737"/>
    </source>
</evidence>
<feature type="region of interest" description="Disordered" evidence="5">
    <location>
        <begin position="278"/>
        <end position="302"/>
    </location>
</feature>
<dbReference type="GO" id="GO:0005634">
    <property type="term" value="C:nucleus"/>
    <property type="evidence" value="ECO:0007669"/>
    <property type="project" value="TreeGrafter"/>
</dbReference>
<reference evidence="7" key="2">
    <citation type="submission" date="2024-08" db="UniProtKB">
        <authorList>
            <consortium name="EnsemblMetazoa"/>
        </authorList>
    </citation>
    <scope>IDENTIFICATION</scope>
</reference>
<dbReference type="GO" id="GO:0008270">
    <property type="term" value="F:zinc ion binding"/>
    <property type="evidence" value="ECO:0007669"/>
    <property type="project" value="UniProtKB-KW"/>
</dbReference>
<dbReference type="AlphaFoldDB" id="A0AAR5PU91"/>
<sequence>MPDSSDLDYNPNNKNDIDDRRKKCSKRKKRNAGSRNSAPKLTIYQCSLCSYRTGLRTILKRHFAVCFSKPKALRHQSKAVNIANVRATFRCEFCCFATTTSFLLMKHKSSHFSRIQNGLVECSHCDLTFFTMAECKKHMNEQSDLYETKSIEENIPLMTSSSDNEKWSSSHIIHNNSSELNGSLYSCWCGMFQSASRSQYLHHLKRIHSINFDSFEEINENDEATEETKTENGEETEEFGCPMPDCSFQADNEDDLELHLTQHRELNDDHIEIGVIRDERKQSKTRKPNETIQTTDQQQTSGWVPSDMEMLEDLQKQVKFIEVYAANDEDDSDPTETDEVIEKSESFVCEWCAYETTDNLHLDFHNRLMHNSNNVYICPQTDCLFQSKNQSSFKVHLLVTHQFSDIGKNPVNGSLIAHQLNGIKTEQSNPINIDPNISEDIQAVEDDIAQYTNIDTDESETIRIEIVEDQADNTTAEDSLKNNFKGDVELDTIKIKCDSNFIPRESSNVPIYQNAGKALNIGPPLLGYDPNLPVFSCTECNFKTNDTDMLDKHKSLHWNAEKDAAYAAKQWYTCEVCFYYCFDAVRFKQHEEIHKKKSSFH</sequence>
<keyword evidence="3" id="KW-0863">Zinc-finger</keyword>
<feature type="compositionally biased region" description="Polar residues" evidence="5">
    <location>
        <begin position="290"/>
        <end position="302"/>
    </location>
</feature>
<keyword evidence="2" id="KW-0677">Repeat</keyword>
<dbReference type="GO" id="GO:0045944">
    <property type="term" value="P:positive regulation of transcription by RNA polymerase II"/>
    <property type="evidence" value="ECO:0007669"/>
    <property type="project" value="TreeGrafter"/>
</dbReference>
<keyword evidence="8" id="KW-1185">Reference proteome</keyword>
<feature type="region of interest" description="Disordered" evidence="5">
    <location>
        <begin position="218"/>
        <end position="243"/>
    </location>
</feature>
<evidence type="ECO:0000256" key="4">
    <source>
        <dbReference type="ARBA" id="ARBA00022833"/>
    </source>
</evidence>
<protein>
    <recommendedName>
        <fullName evidence="6">C2H2-type domain-containing protein</fullName>
    </recommendedName>
</protein>
<dbReference type="InterPro" id="IPR013087">
    <property type="entry name" value="Znf_C2H2_type"/>
</dbReference>
<evidence type="ECO:0000313" key="8">
    <source>
        <dbReference type="Proteomes" id="UP000019118"/>
    </source>
</evidence>
<evidence type="ECO:0000256" key="3">
    <source>
        <dbReference type="ARBA" id="ARBA00022771"/>
    </source>
</evidence>
<dbReference type="EnsemblMetazoa" id="XM_019909029.1">
    <property type="protein sequence ID" value="XP_019764588.1"/>
    <property type="gene ID" value="LOC109540602"/>
</dbReference>
<evidence type="ECO:0000256" key="5">
    <source>
        <dbReference type="SAM" id="MobiDB-lite"/>
    </source>
</evidence>
<evidence type="ECO:0000256" key="1">
    <source>
        <dbReference type="ARBA" id="ARBA00022723"/>
    </source>
</evidence>
<reference evidence="8" key="1">
    <citation type="journal article" date="2013" name="Genome Biol.">
        <title>Draft genome of the mountain pine beetle, Dendroctonus ponderosae Hopkins, a major forest pest.</title>
        <authorList>
            <person name="Keeling C.I."/>
            <person name="Yuen M.M."/>
            <person name="Liao N.Y."/>
            <person name="Docking T.R."/>
            <person name="Chan S.K."/>
            <person name="Taylor G.A."/>
            <person name="Palmquist D.L."/>
            <person name="Jackman S.D."/>
            <person name="Nguyen A."/>
            <person name="Li M."/>
            <person name="Henderson H."/>
            <person name="Janes J.K."/>
            <person name="Zhao Y."/>
            <person name="Pandoh P."/>
            <person name="Moore R."/>
            <person name="Sperling F.A."/>
            <person name="Huber D.P."/>
            <person name="Birol I."/>
            <person name="Jones S.J."/>
            <person name="Bohlmann J."/>
        </authorList>
    </citation>
    <scope>NUCLEOTIDE SEQUENCE</scope>
</reference>
<evidence type="ECO:0000313" key="7">
    <source>
        <dbReference type="EnsemblMetazoa" id="XP_019764588.1"/>
    </source>
</evidence>
<dbReference type="KEGG" id="dpa:109540602"/>
<dbReference type="SMART" id="SM00355">
    <property type="entry name" value="ZnF_C2H2"/>
    <property type="match status" value="9"/>
</dbReference>
<organism evidence="7 8">
    <name type="scientific">Dendroctonus ponderosae</name>
    <name type="common">Mountain pine beetle</name>
    <dbReference type="NCBI Taxonomy" id="77166"/>
    <lineage>
        <taxon>Eukaryota</taxon>
        <taxon>Metazoa</taxon>
        <taxon>Ecdysozoa</taxon>
        <taxon>Arthropoda</taxon>
        <taxon>Hexapoda</taxon>
        <taxon>Insecta</taxon>
        <taxon>Pterygota</taxon>
        <taxon>Neoptera</taxon>
        <taxon>Endopterygota</taxon>
        <taxon>Coleoptera</taxon>
        <taxon>Polyphaga</taxon>
        <taxon>Cucujiformia</taxon>
        <taxon>Curculionidae</taxon>
        <taxon>Scolytinae</taxon>
        <taxon>Dendroctonus</taxon>
    </lineage>
</organism>
<dbReference type="GeneID" id="109540602"/>
<proteinExistence type="predicted"/>
<dbReference type="EnsemblMetazoa" id="XM_019909027.1">
    <property type="protein sequence ID" value="XP_019764586.1"/>
    <property type="gene ID" value="LOC109540602"/>
</dbReference>